<keyword evidence="1" id="KW-0812">Transmembrane</keyword>
<organism evidence="2 3">
    <name type="scientific">Nannocystis exedens</name>
    <dbReference type="NCBI Taxonomy" id="54"/>
    <lineage>
        <taxon>Bacteria</taxon>
        <taxon>Pseudomonadati</taxon>
        <taxon>Myxococcota</taxon>
        <taxon>Polyangia</taxon>
        <taxon>Nannocystales</taxon>
        <taxon>Nannocystaceae</taxon>
        <taxon>Nannocystis</taxon>
    </lineage>
</organism>
<evidence type="ECO:0000313" key="3">
    <source>
        <dbReference type="Proteomes" id="UP000199400"/>
    </source>
</evidence>
<protein>
    <submittedName>
        <fullName evidence="2">Uncharacterized protein</fullName>
    </submittedName>
</protein>
<keyword evidence="1" id="KW-1133">Transmembrane helix</keyword>
<dbReference type="EMBL" id="FOMX01000063">
    <property type="protein sequence ID" value="SFF40450.1"/>
    <property type="molecule type" value="Genomic_DNA"/>
</dbReference>
<proteinExistence type="predicted"/>
<keyword evidence="1" id="KW-0472">Membrane</keyword>
<gene>
    <name evidence="2" type="ORF">SAMN02745121_08646</name>
</gene>
<dbReference type="STRING" id="54.SAMN02745121_08646"/>
<reference evidence="3" key="1">
    <citation type="submission" date="2016-10" db="EMBL/GenBank/DDBJ databases">
        <authorList>
            <person name="Varghese N."/>
            <person name="Submissions S."/>
        </authorList>
    </citation>
    <scope>NUCLEOTIDE SEQUENCE [LARGE SCALE GENOMIC DNA]</scope>
    <source>
        <strain evidence="3">ATCC 25963</strain>
    </source>
</reference>
<name>A0A1I2IFN1_9BACT</name>
<evidence type="ECO:0000256" key="1">
    <source>
        <dbReference type="SAM" id="Phobius"/>
    </source>
</evidence>
<dbReference type="AlphaFoldDB" id="A0A1I2IFN1"/>
<dbReference type="Proteomes" id="UP000199400">
    <property type="component" value="Unassembled WGS sequence"/>
</dbReference>
<keyword evidence="3" id="KW-1185">Reference proteome</keyword>
<accession>A0A1I2IFN1</accession>
<sequence>MEAAPETASYRHRHRMAWQSIRSRYAEAHAAAKSRGLGDEPASKAAALSARGDIRALMSELLTRAPVPAIVEFLTVGREWGEAGERLLEQRDAVLGLVESAYPQPTWTALEPLDREAIEDDARWFAWTTAWTEALGAASPAAQAALGGDTASLQSSEMRIPTSPRRWAPWLTSAAVIVVATTGIAIATRE</sequence>
<evidence type="ECO:0000313" key="2">
    <source>
        <dbReference type="EMBL" id="SFF40450.1"/>
    </source>
</evidence>
<feature type="transmembrane region" description="Helical" evidence="1">
    <location>
        <begin position="167"/>
        <end position="187"/>
    </location>
</feature>